<keyword evidence="11" id="KW-1185">Reference proteome</keyword>
<name>A0ABN2T4N8_9MICO</name>
<dbReference type="InterPro" id="IPR036852">
    <property type="entry name" value="Peptidase_S8/S53_dom_sf"/>
</dbReference>
<feature type="compositionally biased region" description="Pro residues" evidence="6">
    <location>
        <begin position="37"/>
        <end position="47"/>
    </location>
</feature>
<dbReference type="InterPro" id="IPR022398">
    <property type="entry name" value="Peptidase_S8_His-AS"/>
</dbReference>
<evidence type="ECO:0000313" key="10">
    <source>
        <dbReference type="EMBL" id="GAA1998632.1"/>
    </source>
</evidence>
<comment type="caution">
    <text evidence="10">The sequence shown here is derived from an EMBL/GenBank/DDBJ whole genome shotgun (WGS) entry which is preliminary data.</text>
</comment>
<proteinExistence type="inferred from homology"/>
<keyword evidence="4 5" id="KW-0720">Serine protease</keyword>
<sequence>MTGALAAGAVLLLGSAAPGLAAAPVVGDGAAAAAPAPSTPVAPPGPEAGPGQWYIGTYGIDRMWERTTGKGVTVAVIDSGVNADHENLRDTVVGAKDFSGTGKDGTTPVGPEETIHHGTAVAGVIAGTGEGMGPIGVAPDADILSASMWLGSGLPDGAQPSRTQAAEALRWAVDSGAKVVNMSLGWNDPTWSADWDEAFAYAYEKDVVVVACVGNRSQGATQAWAPSTVPGVVGVGGLARNGHVLPAASAPGTAVDLMGPAEDIPVPWYDGGYAQAQGCSFAAPVVAGVAALLRSADPALSADQVVAKLESTAAPVAGHTFTPEAGDTAQPDPTVGHGRVDPPAALEAPVPEQVRSASAELREWVRMHRRDEVDDAAEGGDAGPAGGAVEAGTSAAPEAARPVLAGPLVLAVAGGSAVVLGGLAGVWEWRRRRASGPPSETAPEAPAER</sequence>
<feature type="domain" description="Peptidase S8/S53" evidence="9">
    <location>
        <begin position="69"/>
        <end position="324"/>
    </location>
</feature>
<feature type="region of interest" description="Disordered" evidence="6">
    <location>
        <begin position="30"/>
        <end position="50"/>
    </location>
</feature>
<feature type="region of interest" description="Disordered" evidence="6">
    <location>
        <begin position="318"/>
        <end position="355"/>
    </location>
</feature>
<gene>
    <name evidence="10" type="ORF">GCM10009755_02490</name>
</gene>
<evidence type="ECO:0000256" key="7">
    <source>
        <dbReference type="SAM" id="Phobius"/>
    </source>
</evidence>
<evidence type="ECO:0000256" key="2">
    <source>
        <dbReference type="ARBA" id="ARBA00022670"/>
    </source>
</evidence>
<dbReference type="EMBL" id="BAAANO010000003">
    <property type="protein sequence ID" value="GAA1998632.1"/>
    <property type="molecule type" value="Genomic_DNA"/>
</dbReference>
<evidence type="ECO:0000256" key="8">
    <source>
        <dbReference type="SAM" id="SignalP"/>
    </source>
</evidence>
<feature type="region of interest" description="Disordered" evidence="6">
    <location>
        <begin position="375"/>
        <end position="394"/>
    </location>
</feature>
<feature type="signal peptide" evidence="8">
    <location>
        <begin position="1"/>
        <end position="21"/>
    </location>
</feature>
<dbReference type="Pfam" id="PF00082">
    <property type="entry name" value="Peptidase_S8"/>
    <property type="match status" value="1"/>
</dbReference>
<dbReference type="InterPro" id="IPR015500">
    <property type="entry name" value="Peptidase_S8_subtilisin-rel"/>
</dbReference>
<comment type="similarity">
    <text evidence="1 5">Belongs to the peptidase S8 family.</text>
</comment>
<reference evidence="10 11" key="1">
    <citation type="journal article" date="2019" name="Int. J. Syst. Evol. Microbiol.">
        <title>The Global Catalogue of Microorganisms (GCM) 10K type strain sequencing project: providing services to taxonomists for standard genome sequencing and annotation.</title>
        <authorList>
            <consortium name="The Broad Institute Genomics Platform"/>
            <consortium name="The Broad Institute Genome Sequencing Center for Infectious Disease"/>
            <person name="Wu L."/>
            <person name="Ma J."/>
        </authorList>
    </citation>
    <scope>NUCLEOTIDE SEQUENCE [LARGE SCALE GENOMIC DNA]</scope>
    <source>
        <strain evidence="10 11">JCM 14546</strain>
    </source>
</reference>
<feature type="active site" description="Charge relay system" evidence="5">
    <location>
        <position position="117"/>
    </location>
</feature>
<dbReference type="InterPro" id="IPR023827">
    <property type="entry name" value="Peptidase_S8_Asp-AS"/>
</dbReference>
<dbReference type="PROSITE" id="PS51892">
    <property type="entry name" value="SUBTILASE"/>
    <property type="match status" value="1"/>
</dbReference>
<dbReference type="SUPFAM" id="SSF52743">
    <property type="entry name" value="Subtilisin-like"/>
    <property type="match status" value="1"/>
</dbReference>
<feature type="active site" description="Charge relay system" evidence="5">
    <location>
        <position position="78"/>
    </location>
</feature>
<dbReference type="PRINTS" id="PR00723">
    <property type="entry name" value="SUBTILISIN"/>
</dbReference>
<dbReference type="PANTHER" id="PTHR43806:SF11">
    <property type="entry name" value="CEREVISIN-RELATED"/>
    <property type="match status" value="1"/>
</dbReference>
<evidence type="ECO:0000256" key="3">
    <source>
        <dbReference type="ARBA" id="ARBA00022801"/>
    </source>
</evidence>
<evidence type="ECO:0000256" key="6">
    <source>
        <dbReference type="SAM" id="MobiDB-lite"/>
    </source>
</evidence>
<evidence type="ECO:0000256" key="4">
    <source>
        <dbReference type="ARBA" id="ARBA00022825"/>
    </source>
</evidence>
<dbReference type="Proteomes" id="UP001500755">
    <property type="component" value="Unassembled WGS sequence"/>
</dbReference>
<accession>A0ABN2T4N8</accession>
<dbReference type="InterPro" id="IPR000209">
    <property type="entry name" value="Peptidase_S8/S53_dom"/>
</dbReference>
<evidence type="ECO:0000259" key="9">
    <source>
        <dbReference type="Pfam" id="PF00082"/>
    </source>
</evidence>
<keyword evidence="2 5" id="KW-0645">Protease</keyword>
<keyword evidence="7" id="KW-0812">Transmembrane</keyword>
<feature type="transmembrane region" description="Helical" evidence="7">
    <location>
        <begin position="404"/>
        <end position="427"/>
    </location>
</feature>
<organism evidence="10 11">
    <name type="scientific">Brevibacterium samyangense</name>
    <dbReference type="NCBI Taxonomy" id="366888"/>
    <lineage>
        <taxon>Bacteria</taxon>
        <taxon>Bacillati</taxon>
        <taxon>Actinomycetota</taxon>
        <taxon>Actinomycetes</taxon>
        <taxon>Micrococcales</taxon>
        <taxon>Brevibacteriaceae</taxon>
        <taxon>Brevibacterium</taxon>
    </lineage>
</organism>
<keyword evidence="7" id="KW-1133">Transmembrane helix</keyword>
<dbReference type="PROSITE" id="PS00137">
    <property type="entry name" value="SUBTILASE_HIS"/>
    <property type="match status" value="1"/>
</dbReference>
<feature type="chain" id="PRO_5045083353" description="Peptidase S8/S53 domain-containing protein" evidence="8">
    <location>
        <begin position="22"/>
        <end position="449"/>
    </location>
</feature>
<protein>
    <recommendedName>
        <fullName evidence="9">Peptidase S8/S53 domain-containing protein</fullName>
    </recommendedName>
</protein>
<feature type="region of interest" description="Disordered" evidence="6">
    <location>
        <begin position="429"/>
        <end position="449"/>
    </location>
</feature>
<dbReference type="Gene3D" id="3.40.50.200">
    <property type="entry name" value="Peptidase S8/S53 domain"/>
    <property type="match status" value="1"/>
</dbReference>
<keyword evidence="7" id="KW-0472">Membrane</keyword>
<evidence type="ECO:0000256" key="5">
    <source>
        <dbReference type="PROSITE-ProRule" id="PRU01240"/>
    </source>
</evidence>
<evidence type="ECO:0000256" key="1">
    <source>
        <dbReference type="ARBA" id="ARBA00011073"/>
    </source>
</evidence>
<feature type="compositionally biased region" description="Low complexity" evidence="6">
    <location>
        <begin position="435"/>
        <end position="449"/>
    </location>
</feature>
<evidence type="ECO:0000313" key="11">
    <source>
        <dbReference type="Proteomes" id="UP001500755"/>
    </source>
</evidence>
<feature type="active site" description="Charge relay system" evidence="5">
    <location>
        <position position="280"/>
    </location>
</feature>
<keyword evidence="8" id="KW-0732">Signal</keyword>
<dbReference type="PROSITE" id="PS00136">
    <property type="entry name" value="SUBTILASE_ASP"/>
    <property type="match status" value="1"/>
</dbReference>
<keyword evidence="3 5" id="KW-0378">Hydrolase</keyword>
<dbReference type="InterPro" id="IPR050131">
    <property type="entry name" value="Peptidase_S8_subtilisin-like"/>
</dbReference>
<feature type="region of interest" description="Disordered" evidence="6">
    <location>
        <begin position="95"/>
        <end position="114"/>
    </location>
</feature>
<dbReference type="PANTHER" id="PTHR43806">
    <property type="entry name" value="PEPTIDASE S8"/>
    <property type="match status" value="1"/>
</dbReference>